<sequence>MGSHDLPMEEDTIRLNSENARLRALWFPIFSETEMEARYVATVIRTSIRAKLVRIWLVLTVAWIVGFFGKSVVLRDSGLSSVRASVHGGQAALAACIQVLLALRFAPARFFTCFELDSIVAALTITGAVAFQFANFWRAAYMFGEVSDLLVLQRHDDTLMLLQLLMIGTAIITGLRIRTHFSLLISMFLPCVYAVFSLPPGMSPHDRSMVVAFLLVVVTSLVLSWTSQRIIDIERRVEWMRALMLEDELRALSPQAEEDPKAKMLNKLRVAVQEEDDNAIREARLSLCSSGFSDAEVDAHVADIRKEISERFGVSAAYLLSDEFEQLVADRTGRQDPTFYEMKDALFCGPDALGKAKLCPRDGQPGCAIVDTLPPQHRGFCTHFLSWTWGYKLSSLRSALEEWLARSALHPDEVFFWMCFFVNNQYRILPPHTRKGSDNLGETFEGNLRRIGKVVAVLDTWEDPVYLKRIWTLFEQFTAVNLGIEVEMALPAASAHALLERIEEGREGILAVVQQLSKVDCRTAAAFDPGDEARVKSLIQASVGFEAVERKIKGFFLCWLASAVEERFNELVLGAPGQQAARSLEMRKSRKSFEQPNECM</sequence>
<keyword evidence="1" id="KW-0812">Transmembrane</keyword>
<keyword evidence="3" id="KW-1185">Reference proteome</keyword>
<feature type="transmembrane region" description="Helical" evidence="1">
    <location>
        <begin position="158"/>
        <end position="175"/>
    </location>
</feature>
<organism evidence="2 3">
    <name type="scientific">Prorocentrum cordatum</name>
    <dbReference type="NCBI Taxonomy" id="2364126"/>
    <lineage>
        <taxon>Eukaryota</taxon>
        <taxon>Sar</taxon>
        <taxon>Alveolata</taxon>
        <taxon>Dinophyceae</taxon>
        <taxon>Prorocentrales</taxon>
        <taxon>Prorocentraceae</taxon>
        <taxon>Prorocentrum</taxon>
    </lineage>
</organism>
<dbReference type="EMBL" id="CAUYUJ010012459">
    <property type="protein sequence ID" value="CAK0833998.1"/>
    <property type="molecule type" value="Genomic_DNA"/>
</dbReference>
<name>A0ABN9SQI4_9DINO</name>
<protein>
    <submittedName>
        <fullName evidence="2">Uncharacterized protein</fullName>
    </submittedName>
</protein>
<feature type="transmembrane region" description="Helical" evidence="1">
    <location>
        <begin position="208"/>
        <end position="226"/>
    </location>
</feature>
<feature type="transmembrane region" description="Helical" evidence="1">
    <location>
        <begin position="86"/>
        <end position="106"/>
    </location>
</feature>
<evidence type="ECO:0000256" key="1">
    <source>
        <dbReference type="SAM" id="Phobius"/>
    </source>
</evidence>
<accession>A0ABN9SQI4</accession>
<feature type="transmembrane region" description="Helical" evidence="1">
    <location>
        <begin position="182"/>
        <end position="202"/>
    </location>
</feature>
<feature type="transmembrane region" description="Helical" evidence="1">
    <location>
        <begin position="55"/>
        <end position="74"/>
    </location>
</feature>
<proteinExistence type="predicted"/>
<keyword evidence="1" id="KW-0472">Membrane</keyword>
<keyword evidence="1" id="KW-1133">Transmembrane helix</keyword>
<feature type="transmembrane region" description="Helical" evidence="1">
    <location>
        <begin position="118"/>
        <end position="138"/>
    </location>
</feature>
<dbReference type="Proteomes" id="UP001189429">
    <property type="component" value="Unassembled WGS sequence"/>
</dbReference>
<comment type="caution">
    <text evidence="2">The sequence shown here is derived from an EMBL/GenBank/DDBJ whole genome shotgun (WGS) entry which is preliminary data.</text>
</comment>
<reference evidence="2" key="1">
    <citation type="submission" date="2023-10" db="EMBL/GenBank/DDBJ databases">
        <authorList>
            <person name="Chen Y."/>
            <person name="Shah S."/>
            <person name="Dougan E. K."/>
            <person name="Thang M."/>
            <person name="Chan C."/>
        </authorList>
    </citation>
    <scope>NUCLEOTIDE SEQUENCE [LARGE SCALE GENOMIC DNA]</scope>
</reference>
<evidence type="ECO:0000313" key="3">
    <source>
        <dbReference type="Proteomes" id="UP001189429"/>
    </source>
</evidence>
<gene>
    <name evidence="2" type="ORF">PCOR1329_LOCUS31540</name>
</gene>
<evidence type="ECO:0000313" key="2">
    <source>
        <dbReference type="EMBL" id="CAK0833998.1"/>
    </source>
</evidence>